<organism evidence="6 7">
    <name type="scientific">Methanospirillum stamsii</name>
    <dbReference type="NCBI Taxonomy" id="1277351"/>
    <lineage>
        <taxon>Archaea</taxon>
        <taxon>Methanobacteriati</taxon>
        <taxon>Methanobacteriota</taxon>
        <taxon>Stenosarchaea group</taxon>
        <taxon>Methanomicrobia</taxon>
        <taxon>Methanomicrobiales</taxon>
        <taxon>Methanospirillaceae</taxon>
        <taxon>Methanospirillum</taxon>
    </lineage>
</organism>
<comment type="caution">
    <text evidence="6">The sequence shown here is derived from an EMBL/GenBank/DDBJ whole genome shotgun (WGS) entry which is preliminary data.</text>
</comment>
<dbReference type="Proteomes" id="UP000245934">
    <property type="component" value="Unassembled WGS sequence"/>
</dbReference>
<gene>
    <name evidence="6" type="ORF">DLD82_13030</name>
</gene>
<protein>
    <submittedName>
        <fullName evidence="6">Radical SAM protein</fullName>
    </submittedName>
</protein>
<name>A0A2V2N6D4_9EURY</name>
<evidence type="ECO:0000259" key="5">
    <source>
        <dbReference type="Pfam" id="PF04055"/>
    </source>
</evidence>
<dbReference type="RefSeq" id="WP_109941567.1">
    <property type="nucleotide sequence ID" value="NZ_CP176366.1"/>
</dbReference>
<evidence type="ECO:0000256" key="4">
    <source>
        <dbReference type="ARBA" id="ARBA00023014"/>
    </source>
</evidence>
<evidence type="ECO:0000256" key="3">
    <source>
        <dbReference type="ARBA" id="ARBA00023004"/>
    </source>
</evidence>
<dbReference type="PANTHER" id="PTHR43524">
    <property type="entry name" value="RADICAL SAM SUPERFAMILY PROTEIN"/>
    <property type="match status" value="1"/>
</dbReference>
<reference evidence="6 7" key="1">
    <citation type="submission" date="2018-05" db="EMBL/GenBank/DDBJ databases">
        <title>Draft genome of Methanospirillum stamsii Pt1.</title>
        <authorList>
            <person name="Dueholm M.S."/>
            <person name="Nielsen P.H."/>
            <person name="Bakmann L.F."/>
            <person name="Otzen D.E."/>
        </authorList>
    </citation>
    <scope>NUCLEOTIDE SEQUENCE [LARGE SCALE GENOMIC DNA]</scope>
    <source>
        <strain evidence="6 7">Pt1</strain>
    </source>
</reference>
<dbReference type="SFLD" id="SFLDG01067">
    <property type="entry name" value="SPASM/twitch_domain_containing"/>
    <property type="match status" value="1"/>
</dbReference>
<dbReference type="GeneID" id="97610732"/>
<dbReference type="Gene3D" id="3.20.20.70">
    <property type="entry name" value="Aldolase class I"/>
    <property type="match status" value="1"/>
</dbReference>
<dbReference type="InterPro" id="IPR013785">
    <property type="entry name" value="Aldolase_TIM"/>
</dbReference>
<proteinExistence type="predicted"/>
<evidence type="ECO:0000256" key="1">
    <source>
        <dbReference type="ARBA" id="ARBA00022691"/>
    </source>
</evidence>
<evidence type="ECO:0000313" key="6">
    <source>
        <dbReference type="EMBL" id="PWR71797.1"/>
    </source>
</evidence>
<dbReference type="Pfam" id="PF04055">
    <property type="entry name" value="Radical_SAM"/>
    <property type="match status" value="1"/>
</dbReference>
<dbReference type="GO" id="GO:0046872">
    <property type="term" value="F:metal ion binding"/>
    <property type="evidence" value="ECO:0007669"/>
    <property type="project" value="UniProtKB-KW"/>
</dbReference>
<keyword evidence="3" id="KW-0408">Iron</keyword>
<evidence type="ECO:0000313" key="7">
    <source>
        <dbReference type="Proteomes" id="UP000245934"/>
    </source>
</evidence>
<keyword evidence="2" id="KW-0479">Metal-binding</keyword>
<dbReference type="EMBL" id="QGMZ01000029">
    <property type="protein sequence ID" value="PWR71797.1"/>
    <property type="molecule type" value="Genomic_DNA"/>
</dbReference>
<sequence length="362" mass="40702">MNNLTSFSSSSEKRGRIRLNRAIRYSLLAAAIMNKKRPRYFSFYLTLFLYYEFSVLKRKWNGLKGLLVPAALMISITRQCNLNCMGCYMHAKKPEIEQELTFEELLNLTTEAKNLGIFILVFAGGEPLIRFSNIRSLAVAFPKILMPIFTNGTIYDNEFVSDCISHPNILPIISLEGEKAQTDERRGMGVYQKAKTLCSILHDAGVLFGCSFTTTSENVYEITSLNFIKDLYSKGCRLFIFVEFVPMYENETLCLSPEKQTYLSEMIEEINSTIPVIALKFPGDQEWFSGCLAAGRGFAHISPSGSLEACPASEQSDRNVRNGLANALRSPLFQSIRQSGTLTSEKKGGCSLVYQEKHGKLR</sequence>
<keyword evidence="7" id="KW-1185">Reference proteome</keyword>
<keyword evidence="4" id="KW-0411">Iron-sulfur</keyword>
<dbReference type="SFLD" id="SFLDS00029">
    <property type="entry name" value="Radical_SAM"/>
    <property type="match status" value="1"/>
</dbReference>
<evidence type="ECO:0000256" key="2">
    <source>
        <dbReference type="ARBA" id="ARBA00022723"/>
    </source>
</evidence>
<dbReference type="CDD" id="cd01335">
    <property type="entry name" value="Radical_SAM"/>
    <property type="match status" value="1"/>
</dbReference>
<dbReference type="GO" id="GO:0051536">
    <property type="term" value="F:iron-sulfur cluster binding"/>
    <property type="evidence" value="ECO:0007669"/>
    <property type="project" value="UniProtKB-KW"/>
</dbReference>
<dbReference type="OrthoDB" id="30736at2157"/>
<feature type="domain" description="Radical SAM core" evidence="5">
    <location>
        <begin position="74"/>
        <end position="207"/>
    </location>
</feature>
<dbReference type="InterPro" id="IPR007197">
    <property type="entry name" value="rSAM"/>
</dbReference>
<dbReference type="PANTHER" id="PTHR43524:SF1">
    <property type="entry name" value="RADICAL SAM SUPERFAMILY PROTEIN"/>
    <property type="match status" value="1"/>
</dbReference>
<keyword evidence="1" id="KW-0949">S-adenosyl-L-methionine</keyword>
<accession>A0A2V2N6D4</accession>
<dbReference type="InterPro" id="IPR058240">
    <property type="entry name" value="rSAM_sf"/>
</dbReference>
<dbReference type="SUPFAM" id="SSF102114">
    <property type="entry name" value="Radical SAM enzymes"/>
    <property type="match status" value="1"/>
</dbReference>
<dbReference type="GO" id="GO:0003824">
    <property type="term" value="F:catalytic activity"/>
    <property type="evidence" value="ECO:0007669"/>
    <property type="project" value="InterPro"/>
</dbReference>
<dbReference type="AlphaFoldDB" id="A0A2V2N6D4"/>